<evidence type="ECO:0000256" key="1">
    <source>
        <dbReference type="SAM" id="MobiDB-lite"/>
    </source>
</evidence>
<gene>
    <name evidence="2" type="ORF">FH972_019496</name>
</gene>
<evidence type="ECO:0000313" key="3">
    <source>
        <dbReference type="Proteomes" id="UP000327013"/>
    </source>
</evidence>
<protein>
    <submittedName>
        <fullName evidence="2">Uncharacterized protein</fullName>
    </submittedName>
</protein>
<dbReference type="AlphaFoldDB" id="A0A5N6RTK5"/>
<feature type="compositionally biased region" description="Polar residues" evidence="1">
    <location>
        <begin position="51"/>
        <end position="69"/>
    </location>
</feature>
<reference evidence="2 3" key="1">
    <citation type="submission" date="2019-06" db="EMBL/GenBank/DDBJ databases">
        <title>A chromosomal-level reference genome of Carpinus fangiana (Coryloideae, Betulaceae).</title>
        <authorList>
            <person name="Yang X."/>
            <person name="Wang Z."/>
            <person name="Zhang L."/>
            <person name="Hao G."/>
            <person name="Liu J."/>
            <person name="Yang Y."/>
        </authorList>
    </citation>
    <scope>NUCLEOTIDE SEQUENCE [LARGE SCALE GENOMIC DNA]</scope>
    <source>
        <strain evidence="2">Cfa_2016G</strain>
        <tissue evidence="2">Leaf</tissue>
    </source>
</reference>
<evidence type="ECO:0000313" key="2">
    <source>
        <dbReference type="EMBL" id="KAE8124630.1"/>
    </source>
</evidence>
<organism evidence="2 3">
    <name type="scientific">Carpinus fangiana</name>
    <dbReference type="NCBI Taxonomy" id="176857"/>
    <lineage>
        <taxon>Eukaryota</taxon>
        <taxon>Viridiplantae</taxon>
        <taxon>Streptophyta</taxon>
        <taxon>Embryophyta</taxon>
        <taxon>Tracheophyta</taxon>
        <taxon>Spermatophyta</taxon>
        <taxon>Magnoliopsida</taxon>
        <taxon>eudicotyledons</taxon>
        <taxon>Gunneridae</taxon>
        <taxon>Pentapetalae</taxon>
        <taxon>rosids</taxon>
        <taxon>fabids</taxon>
        <taxon>Fagales</taxon>
        <taxon>Betulaceae</taxon>
        <taxon>Carpinus</taxon>
    </lineage>
</organism>
<proteinExistence type="predicted"/>
<sequence>MPHHPISTEITVTAAAPLSAGIPAPAPTSLLLTATVEISNTPQPNGHRLSHSIQPITPSTTDSPPQRCY</sequence>
<name>A0A5N6RTK5_9ROSI</name>
<dbReference type="Proteomes" id="UP000327013">
    <property type="component" value="Chromosome 8"/>
</dbReference>
<dbReference type="EMBL" id="CM017328">
    <property type="protein sequence ID" value="KAE8124630.1"/>
    <property type="molecule type" value="Genomic_DNA"/>
</dbReference>
<keyword evidence="3" id="KW-1185">Reference proteome</keyword>
<accession>A0A5N6RTK5</accession>
<feature type="region of interest" description="Disordered" evidence="1">
    <location>
        <begin position="39"/>
        <end position="69"/>
    </location>
</feature>